<organism evidence="1 2">
    <name type="scientific">Araneus ventricosus</name>
    <name type="common">Orbweaver spider</name>
    <name type="synonym">Epeira ventricosa</name>
    <dbReference type="NCBI Taxonomy" id="182803"/>
    <lineage>
        <taxon>Eukaryota</taxon>
        <taxon>Metazoa</taxon>
        <taxon>Ecdysozoa</taxon>
        <taxon>Arthropoda</taxon>
        <taxon>Chelicerata</taxon>
        <taxon>Arachnida</taxon>
        <taxon>Araneae</taxon>
        <taxon>Araneomorphae</taxon>
        <taxon>Entelegynae</taxon>
        <taxon>Araneoidea</taxon>
        <taxon>Araneidae</taxon>
        <taxon>Araneus</taxon>
    </lineage>
</organism>
<protein>
    <submittedName>
        <fullName evidence="1">Uncharacterized protein</fullName>
    </submittedName>
</protein>
<keyword evidence="2" id="KW-1185">Reference proteome</keyword>
<reference evidence="1 2" key="1">
    <citation type="journal article" date="2019" name="Sci. Rep.">
        <title>Orb-weaving spider Araneus ventricosus genome elucidates the spidroin gene catalogue.</title>
        <authorList>
            <person name="Kono N."/>
            <person name="Nakamura H."/>
            <person name="Ohtoshi R."/>
            <person name="Moran D.A.P."/>
            <person name="Shinohara A."/>
            <person name="Yoshida Y."/>
            <person name="Fujiwara M."/>
            <person name="Mori M."/>
            <person name="Tomita M."/>
            <person name="Arakawa K."/>
        </authorList>
    </citation>
    <scope>NUCLEOTIDE SEQUENCE [LARGE SCALE GENOMIC DNA]</scope>
</reference>
<evidence type="ECO:0000313" key="1">
    <source>
        <dbReference type="EMBL" id="GBN13489.1"/>
    </source>
</evidence>
<evidence type="ECO:0000313" key="2">
    <source>
        <dbReference type="Proteomes" id="UP000499080"/>
    </source>
</evidence>
<dbReference type="EMBL" id="BGPR01005793">
    <property type="protein sequence ID" value="GBN13489.1"/>
    <property type="molecule type" value="Genomic_DNA"/>
</dbReference>
<gene>
    <name evidence="1" type="ORF">AVEN_127445_1</name>
</gene>
<accession>A0A4Y2LGA1</accession>
<dbReference type="AlphaFoldDB" id="A0A4Y2LGA1"/>
<name>A0A4Y2LGA1_ARAVE</name>
<dbReference type="Proteomes" id="UP000499080">
    <property type="component" value="Unassembled WGS sequence"/>
</dbReference>
<proteinExistence type="predicted"/>
<sequence>MEMDDEKWIVYNNVARNGQGVIRMRRRQPPQGPISMSRKLRSVAGGIAKALSIRSRHRSARQLIRLNALVSWTISSKPLTRRAKNWPNVKGMVIHQDNARRHVSWENGGNCWSLTEMYYFTLHIVPNCHL</sequence>
<comment type="caution">
    <text evidence="1">The sequence shown here is derived from an EMBL/GenBank/DDBJ whole genome shotgun (WGS) entry which is preliminary data.</text>
</comment>